<dbReference type="PANTHER" id="PTHR12136:SF41">
    <property type="entry name" value="PLECKSTRIN HOMOLOGY (PH) AND LIPID-BINDING START DOMAINS-CONTAINING PROTEIN"/>
    <property type="match status" value="1"/>
</dbReference>
<dbReference type="InterPro" id="IPR009769">
    <property type="entry name" value="EDR2_C"/>
</dbReference>
<feature type="domain" description="Protein ENHANCED DISEASE RESISTANCE 2 C-terminal" evidence="3">
    <location>
        <begin position="523"/>
        <end position="723"/>
    </location>
</feature>
<proteinExistence type="predicted"/>
<name>A0A7S3PAP8_9STRA</name>
<gene>
    <name evidence="4" type="ORF">ASTO00021_LOCUS2096</name>
</gene>
<evidence type="ECO:0000313" key="4">
    <source>
        <dbReference type="EMBL" id="CAE0431759.1"/>
    </source>
</evidence>
<keyword evidence="2" id="KW-1133">Transmembrane helix</keyword>
<feature type="transmembrane region" description="Helical" evidence="2">
    <location>
        <begin position="191"/>
        <end position="207"/>
    </location>
</feature>
<organism evidence="4">
    <name type="scientific">Aplanochytrium stocchinoi</name>
    <dbReference type="NCBI Taxonomy" id="215587"/>
    <lineage>
        <taxon>Eukaryota</taxon>
        <taxon>Sar</taxon>
        <taxon>Stramenopiles</taxon>
        <taxon>Bigyra</taxon>
        <taxon>Labyrinthulomycetes</taxon>
        <taxon>Thraustochytrida</taxon>
        <taxon>Thraustochytriidae</taxon>
        <taxon>Aplanochytrium</taxon>
    </lineage>
</organism>
<protein>
    <recommendedName>
        <fullName evidence="3">Protein ENHANCED DISEASE RESISTANCE 2 C-terminal domain-containing protein</fullName>
    </recommendedName>
</protein>
<dbReference type="EMBL" id="HBIN01003073">
    <property type="protein sequence ID" value="CAE0431759.1"/>
    <property type="molecule type" value="Transcribed_RNA"/>
</dbReference>
<sequence length="775" mass="86821">MSGTTTQEVVEVAYNLAGPLSASVISSLFGYYFTCRYAEVAQSFREWGVVLQTQCQDENPKNDGKAKVQRKVSWADEKETSEEKQKEIIESKEKSYLKLKMVAFFTIALIYFILELYALSKLRLSVVIPISMLFFVWSSIYRLRKGGFDNRFLTLIITILIFAGLAVYAGIGHASKKVVVEETRSFDSGTVVYMVCFVAVIAFLFFVNRNRNLTNKFAAWFCFSNVQTMDMTTIFDGTLAGMVGGQAMVLIKLMAEIIEGVVHIDIASFNTANSYVVLALAVIFVAAHIYFFNVALSNLDHLNVALLMPCYRFSFMVSAGIGSAAYLHEFENEEVGKVVLYSCSMAVLLLICLTLSYFALTGPAAERLKKKRAFSNMMENMKLSSDHNTKSEVNELQEIALMDNMESGGIKSSEIRPAAVINNKHHIRMNGLWSVGVMDDVELDEEEDFFLCRDRTITIGSSSSRSRAYSKQYTKQEPVAKNNLLDYNYPDSDHTMVVKQGLPNRHADGAKSSWVDPGNQIGQWNIRGPSYLVDRVKIPSLPTRMKVCSIDWLYYPKKPIQCVSKLKHGYVQKYHAGRVNRPFMFVVNFMVPTVGNYVNYFVARDEIVDPVFNKMLAAFCNAEDDSYRNERFKLIPGVLQGSYVVRNFVGSTPALIGRKLTTSYHRGDNWFEVSIDVGSSRIGRSIMGAVKGYATGLVLHMGYLIESKTPSELPERVLGGVDLYYPAMGPRGKLNLSSELIDDTVVVSQRAESDRTESNNDADSVSVSDNGYESC</sequence>
<evidence type="ECO:0000256" key="2">
    <source>
        <dbReference type="SAM" id="Phobius"/>
    </source>
</evidence>
<feature type="transmembrane region" description="Helical" evidence="2">
    <location>
        <begin position="152"/>
        <end position="171"/>
    </location>
</feature>
<feature type="transmembrane region" description="Helical" evidence="2">
    <location>
        <begin position="304"/>
        <end position="327"/>
    </location>
</feature>
<reference evidence="4" key="1">
    <citation type="submission" date="2021-01" db="EMBL/GenBank/DDBJ databases">
        <authorList>
            <person name="Corre E."/>
            <person name="Pelletier E."/>
            <person name="Niang G."/>
            <person name="Scheremetjew M."/>
            <person name="Finn R."/>
            <person name="Kale V."/>
            <person name="Holt S."/>
            <person name="Cochrane G."/>
            <person name="Meng A."/>
            <person name="Brown T."/>
            <person name="Cohen L."/>
        </authorList>
    </citation>
    <scope>NUCLEOTIDE SEQUENCE</scope>
    <source>
        <strain evidence="4">GSBS06</strain>
    </source>
</reference>
<dbReference type="InterPro" id="IPR045096">
    <property type="entry name" value="EDR2-like"/>
</dbReference>
<feature type="region of interest" description="Disordered" evidence="1">
    <location>
        <begin position="750"/>
        <end position="775"/>
    </location>
</feature>
<dbReference type="PANTHER" id="PTHR12136">
    <property type="entry name" value="ENHANCED DISEASE RESISTANCE-RELATED"/>
    <property type="match status" value="1"/>
</dbReference>
<accession>A0A7S3PAP8</accession>
<dbReference type="AlphaFoldDB" id="A0A7S3PAP8"/>
<keyword evidence="2" id="KW-0812">Transmembrane</keyword>
<keyword evidence="2" id="KW-0472">Membrane</keyword>
<feature type="transmembrane region" description="Helical" evidence="2">
    <location>
        <begin position="101"/>
        <end position="118"/>
    </location>
</feature>
<dbReference type="Pfam" id="PF07059">
    <property type="entry name" value="EDR2_C"/>
    <property type="match status" value="1"/>
</dbReference>
<feature type="transmembrane region" description="Helical" evidence="2">
    <location>
        <begin position="275"/>
        <end position="292"/>
    </location>
</feature>
<feature type="transmembrane region" description="Helical" evidence="2">
    <location>
        <begin position="339"/>
        <end position="360"/>
    </location>
</feature>
<feature type="transmembrane region" description="Helical" evidence="2">
    <location>
        <begin position="12"/>
        <end position="33"/>
    </location>
</feature>
<evidence type="ECO:0000259" key="3">
    <source>
        <dbReference type="Pfam" id="PF07059"/>
    </source>
</evidence>
<feature type="compositionally biased region" description="Low complexity" evidence="1">
    <location>
        <begin position="759"/>
        <end position="775"/>
    </location>
</feature>
<feature type="transmembrane region" description="Helical" evidence="2">
    <location>
        <begin position="124"/>
        <end position="140"/>
    </location>
</feature>
<evidence type="ECO:0000256" key="1">
    <source>
        <dbReference type="SAM" id="MobiDB-lite"/>
    </source>
</evidence>